<accession>A0A8J1XL52</accession>
<sequence length="222" mass="25508">MCDIACIDRQLGTNSIIRTIPNYCVNNRGMDCGDTIANWFNDYLNKTNLRVIYFYEQQVFFQRDMIAFESYVEQYTKPWDMTTFSDGAPITVISEKSVYDLNTRLDEEDKVTDANFRMNLIVKGCAPYTEDSWDVFYIGDQTKIHLWSACPRCIAPNVNPVTGTRNKNYQPRKKLQQYRPGTEFKATLDTNARKFLADWPLMGTFCGVDVCGTIKVGDAVRG</sequence>
<dbReference type="Pfam" id="PF03473">
    <property type="entry name" value="MOSC"/>
    <property type="match status" value="1"/>
</dbReference>
<name>A0A8J1XL52_OWEFU</name>
<organism evidence="1 2">
    <name type="scientific">Owenia fusiformis</name>
    <name type="common">Polychaete worm</name>
    <dbReference type="NCBI Taxonomy" id="6347"/>
    <lineage>
        <taxon>Eukaryota</taxon>
        <taxon>Metazoa</taxon>
        <taxon>Spiralia</taxon>
        <taxon>Lophotrochozoa</taxon>
        <taxon>Annelida</taxon>
        <taxon>Polychaeta</taxon>
        <taxon>Sedentaria</taxon>
        <taxon>Canalipalpata</taxon>
        <taxon>Sabellida</taxon>
        <taxon>Oweniida</taxon>
        <taxon>Oweniidae</taxon>
        <taxon>Owenia</taxon>
    </lineage>
</organism>
<protein>
    <submittedName>
        <fullName evidence="1">Uncharacterized protein</fullName>
    </submittedName>
</protein>
<reference evidence="1" key="1">
    <citation type="submission" date="2022-03" db="EMBL/GenBank/DDBJ databases">
        <authorList>
            <person name="Martin C."/>
        </authorList>
    </citation>
    <scope>NUCLEOTIDE SEQUENCE</scope>
</reference>
<dbReference type="GO" id="GO:0030151">
    <property type="term" value="F:molybdenum ion binding"/>
    <property type="evidence" value="ECO:0007669"/>
    <property type="project" value="InterPro"/>
</dbReference>
<evidence type="ECO:0000313" key="2">
    <source>
        <dbReference type="Proteomes" id="UP000749559"/>
    </source>
</evidence>
<dbReference type="EMBL" id="CAIIXF020000002">
    <property type="protein sequence ID" value="CAH1776850.1"/>
    <property type="molecule type" value="Genomic_DNA"/>
</dbReference>
<dbReference type="OrthoDB" id="17255at2759"/>
<dbReference type="PROSITE" id="PS51340">
    <property type="entry name" value="MOSC"/>
    <property type="match status" value="1"/>
</dbReference>
<proteinExistence type="predicted"/>
<dbReference type="GO" id="GO:0003824">
    <property type="term" value="F:catalytic activity"/>
    <property type="evidence" value="ECO:0007669"/>
    <property type="project" value="InterPro"/>
</dbReference>
<keyword evidence="2" id="KW-1185">Reference proteome</keyword>
<gene>
    <name evidence="1" type="ORF">OFUS_LOCUS3981</name>
</gene>
<dbReference type="InterPro" id="IPR011037">
    <property type="entry name" value="Pyrv_Knase-like_insert_dom_sf"/>
</dbReference>
<dbReference type="InterPro" id="IPR005302">
    <property type="entry name" value="MoCF_Sase_C"/>
</dbReference>
<comment type="caution">
    <text evidence="1">The sequence shown here is derived from an EMBL/GenBank/DDBJ whole genome shotgun (WGS) entry which is preliminary data.</text>
</comment>
<evidence type="ECO:0000313" key="1">
    <source>
        <dbReference type="EMBL" id="CAH1776850.1"/>
    </source>
</evidence>
<dbReference type="GO" id="GO:0030170">
    <property type="term" value="F:pyridoxal phosphate binding"/>
    <property type="evidence" value="ECO:0007669"/>
    <property type="project" value="InterPro"/>
</dbReference>
<dbReference type="Proteomes" id="UP000749559">
    <property type="component" value="Unassembled WGS sequence"/>
</dbReference>
<dbReference type="AlphaFoldDB" id="A0A8J1XL52"/>
<dbReference type="SUPFAM" id="SSF50800">
    <property type="entry name" value="PK beta-barrel domain-like"/>
    <property type="match status" value="1"/>
</dbReference>